<organism evidence="4 5">
    <name type="scientific">Epilithonimonas hungarica</name>
    <dbReference type="NCBI Taxonomy" id="454006"/>
    <lineage>
        <taxon>Bacteria</taxon>
        <taxon>Pseudomonadati</taxon>
        <taxon>Bacteroidota</taxon>
        <taxon>Flavobacteriia</taxon>
        <taxon>Flavobacteriales</taxon>
        <taxon>Weeksellaceae</taxon>
        <taxon>Chryseobacterium group</taxon>
        <taxon>Epilithonimonas</taxon>
    </lineage>
</organism>
<keyword evidence="5" id="KW-1185">Reference proteome</keyword>
<dbReference type="Pfam" id="PF00106">
    <property type="entry name" value="adh_short"/>
    <property type="match status" value="1"/>
</dbReference>
<keyword evidence="2" id="KW-0560">Oxidoreductase</keyword>
<evidence type="ECO:0000313" key="4">
    <source>
        <dbReference type="EMBL" id="SDG25540.1"/>
    </source>
</evidence>
<reference evidence="5" key="1">
    <citation type="submission" date="2016-10" db="EMBL/GenBank/DDBJ databases">
        <authorList>
            <person name="Varghese N."/>
            <person name="Submissions S."/>
        </authorList>
    </citation>
    <scope>NUCLEOTIDE SEQUENCE [LARGE SCALE GENOMIC DNA]</scope>
    <source>
        <strain evidence="5">DSM 19684</strain>
    </source>
</reference>
<evidence type="ECO:0000256" key="3">
    <source>
        <dbReference type="RuleBase" id="RU000363"/>
    </source>
</evidence>
<dbReference type="EMBL" id="FNBH01000003">
    <property type="protein sequence ID" value="SDG25540.1"/>
    <property type="molecule type" value="Genomic_DNA"/>
</dbReference>
<dbReference type="CDD" id="cd05374">
    <property type="entry name" value="17beta-HSD-like_SDR_c"/>
    <property type="match status" value="1"/>
</dbReference>
<dbReference type="GO" id="GO:0016491">
    <property type="term" value="F:oxidoreductase activity"/>
    <property type="evidence" value="ECO:0007669"/>
    <property type="project" value="UniProtKB-KW"/>
</dbReference>
<dbReference type="AlphaFoldDB" id="A0A1G7STD5"/>
<dbReference type="Gene3D" id="3.40.50.720">
    <property type="entry name" value="NAD(P)-binding Rossmann-like Domain"/>
    <property type="match status" value="1"/>
</dbReference>
<dbReference type="SUPFAM" id="SSF51735">
    <property type="entry name" value="NAD(P)-binding Rossmann-fold domains"/>
    <property type="match status" value="1"/>
</dbReference>
<sequence length="270" mass="29992">MTKTIFITGASSGIGKATAKFFHEKGWNVIATMRNPEKETELTQLKNVTLLPLDVTDFEQIRSVVAEATSLGKVDVVLNNAGYGTVGALEGTTDQQIEQVINTNLLGVIKLTKEFIPHFRKNKEGVFITISSIGGLVAYPFFSLYHATKWAIEGWTESLAFELGQLGIQVKTVQPGPTKTDFVGRSLVVPEHPAYDEFFEGFKKMFFSDEVINGLEPPETVSEVIYEAATDGKNRLRYVVGAAANNEYNRRLELGAEIFHQEWDTVFFGK</sequence>
<comment type="similarity">
    <text evidence="1 3">Belongs to the short-chain dehydrogenases/reductases (SDR) family.</text>
</comment>
<dbReference type="OrthoDB" id="1235794at2"/>
<dbReference type="PANTHER" id="PTHR43976">
    <property type="entry name" value="SHORT CHAIN DEHYDROGENASE"/>
    <property type="match status" value="1"/>
</dbReference>
<evidence type="ECO:0000256" key="2">
    <source>
        <dbReference type="ARBA" id="ARBA00023002"/>
    </source>
</evidence>
<dbReference type="PANTHER" id="PTHR43976:SF16">
    <property type="entry name" value="SHORT-CHAIN DEHYDROGENASE_REDUCTASE FAMILY PROTEIN"/>
    <property type="match status" value="1"/>
</dbReference>
<evidence type="ECO:0000256" key="1">
    <source>
        <dbReference type="ARBA" id="ARBA00006484"/>
    </source>
</evidence>
<evidence type="ECO:0000313" key="5">
    <source>
        <dbReference type="Proteomes" id="UP000199203"/>
    </source>
</evidence>
<accession>A0A1G7STD5</accession>
<dbReference type="Proteomes" id="UP000199203">
    <property type="component" value="Unassembled WGS sequence"/>
</dbReference>
<proteinExistence type="inferred from homology"/>
<dbReference type="InterPro" id="IPR002347">
    <property type="entry name" value="SDR_fam"/>
</dbReference>
<dbReference type="InterPro" id="IPR051911">
    <property type="entry name" value="SDR_oxidoreductase"/>
</dbReference>
<name>A0A1G7STD5_9FLAO</name>
<dbReference type="PRINTS" id="PR00081">
    <property type="entry name" value="GDHRDH"/>
</dbReference>
<protein>
    <submittedName>
        <fullName evidence="4">Short-chain dehydrogenase</fullName>
    </submittedName>
</protein>
<dbReference type="STRING" id="454006.SAMN05421825_3055"/>
<dbReference type="InterPro" id="IPR036291">
    <property type="entry name" value="NAD(P)-bd_dom_sf"/>
</dbReference>
<gene>
    <name evidence="4" type="ORF">SAMN05421825_3055</name>
</gene>
<dbReference type="PRINTS" id="PR00080">
    <property type="entry name" value="SDRFAMILY"/>
</dbReference>
<dbReference type="RefSeq" id="WP_089874269.1">
    <property type="nucleotide sequence ID" value="NZ_FNBH01000003.1"/>
</dbReference>